<sequence length="155" mass="17006">MRAVIQRVTSASVTVNSEIVGKIGRGLALLVGISVTDEQKDVDWLVKKIVGLRLFDDEAGKAWSKSVKDLDLEILSVSQFTLYALTNKGSKPDFHLAAKSDVSKDMYMSFLGQLKQAHKPHRVQDGVFGAMMSVEIVNDGPVTIVLDSTQTRKDN</sequence>
<dbReference type="PANTHER" id="PTHR10472:SF5">
    <property type="entry name" value="D-AMINOACYL-TRNA DEACYLASE 1"/>
    <property type="match status" value="1"/>
</dbReference>
<comment type="caution">
    <text evidence="7">The sequence shown here is derived from an EMBL/GenBank/DDBJ whole genome shotgun (WGS) entry which is preliminary data.</text>
</comment>
<dbReference type="AlphaFoldDB" id="A0A507EF55"/>
<dbReference type="InterPro" id="IPR003732">
    <property type="entry name" value="Daa-tRNA_deacyls_DTD"/>
</dbReference>
<evidence type="ECO:0000313" key="7">
    <source>
        <dbReference type="EMBL" id="TPX61848.1"/>
    </source>
</evidence>
<evidence type="ECO:0000313" key="8">
    <source>
        <dbReference type="Proteomes" id="UP000318582"/>
    </source>
</evidence>
<evidence type="ECO:0000256" key="3">
    <source>
        <dbReference type="ARBA" id="ARBA00020007"/>
    </source>
</evidence>
<keyword evidence="6" id="KW-0378">Hydrolase</keyword>
<comment type="subcellular location">
    <subcellularLocation>
        <location evidence="6">Cytoplasm</location>
    </subcellularLocation>
</comment>
<proteinExistence type="inferred from homology"/>
<dbReference type="Pfam" id="PF02580">
    <property type="entry name" value="Tyr_Deacylase"/>
    <property type="match status" value="1"/>
</dbReference>
<dbReference type="Proteomes" id="UP000318582">
    <property type="component" value="Unassembled WGS sequence"/>
</dbReference>
<accession>A0A507EF55</accession>
<name>A0A507EF55_9FUNG</name>
<dbReference type="HAMAP" id="MF_00518">
    <property type="entry name" value="Deacylase_Dtd"/>
    <property type="match status" value="1"/>
</dbReference>
<comment type="similarity">
    <text evidence="1 6">Belongs to the DTD family.</text>
</comment>
<protein>
    <recommendedName>
        <fullName evidence="3 6">D-aminoacyl-tRNA deacylase</fullName>
        <ecNumber evidence="2 6">3.1.1.96</ecNumber>
    </recommendedName>
</protein>
<dbReference type="STRING" id="109895.A0A507EF55"/>
<evidence type="ECO:0000256" key="4">
    <source>
        <dbReference type="ARBA" id="ARBA00047676"/>
    </source>
</evidence>
<dbReference type="GO" id="GO:0005737">
    <property type="term" value="C:cytoplasm"/>
    <property type="evidence" value="ECO:0007669"/>
    <property type="project" value="UniProtKB-SubCell"/>
</dbReference>
<dbReference type="GO" id="GO:0106026">
    <property type="term" value="F:Gly-tRNA(Ala) deacylase activity"/>
    <property type="evidence" value="ECO:0007669"/>
    <property type="project" value="RHEA"/>
</dbReference>
<evidence type="ECO:0000256" key="1">
    <source>
        <dbReference type="ARBA" id="ARBA00009673"/>
    </source>
</evidence>
<dbReference type="CDD" id="cd00563">
    <property type="entry name" value="Dtyr_deacylase"/>
    <property type="match status" value="1"/>
</dbReference>
<dbReference type="OrthoDB" id="275783at2759"/>
<evidence type="ECO:0000256" key="2">
    <source>
        <dbReference type="ARBA" id="ARBA00013056"/>
    </source>
</evidence>
<keyword evidence="6" id="KW-0963">Cytoplasm</keyword>
<dbReference type="EMBL" id="QEAQ01000005">
    <property type="protein sequence ID" value="TPX61848.1"/>
    <property type="molecule type" value="Genomic_DNA"/>
</dbReference>
<dbReference type="NCBIfam" id="TIGR00256">
    <property type="entry name" value="D-aminoacyl-tRNA deacylase"/>
    <property type="match status" value="1"/>
</dbReference>
<dbReference type="PANTHER" id="PTHR10472">
    <property type="entry name" value="D-TYROSYL-TRNA TYR DEACYLASE"/>
    <property type="match status" value="1"/>
</dbReference>
<dbReference type="EC" id="3.1.1.96" evidence="2 6"/>
<reference evidence="7 8" key="1">
    <citation type="journal article" date="2019" name="Sci. Rep.">
        <title>Comparative genomics of chytrid fungi reveal insights into the obligate biotrophic and pathogenic lifestyle of Synchytrium endobioticum.</title>
        <authorList>
            <person name="van de Vossenberg B.T.L.H."/>
            <person name="Warris S."/>
            <person name="Nguyen H.D.T."/>
            <person name="van Gent-Pelzer M.P.E."/>
            <person name="Joly D.L."/>
            <person name="van de Geest H.C."/>
            <person name="Bonants P.J.M."/>
            <person name="Smith D.S."/>
            <person name="Levesque C.A."/>
            <person name="van der Lee T.A.J."/>
        </authorList>
    </citation>
    <scope>NUCLEOTIDE SEQUENCE [LARGE SCALE GENOMIC DNA]</scope>
    <source>
        <strain evidence="7 8">CBS 809.83</strain>
    </source>
</reference>
<gene>
    <name evidence="7" type="ORF">PhCBS80983_g00862</name>
</gene>
<keyword evidence="6" id="KW-0820">tRNA-binding</keyword>
<dbReference type="GO" id="GO:0000049">
    <property type="term" value="F:tRNA binding"/>
    <property type="evidence" value="ECO:0007669"/>
    <property type="project" value="UniProtKB-KW"/>
</dbReference>
<dbReference type="InterPro" id="IPR023509">
    <property type="entry name" value="DTD-like_sf"/>
</dbReference>
<keyword evidence="8" id="KW-1185">Reference proteome</keyword>
<evidence type="ECO:0000256" key="5">
    <source>
        <dbReference type="ARBA" id="ARBA00048018"/>
    </source>
</evidence>
<dbReference type="Gene3D" id="3.50.80.10">
    <property type="entry name" value="D-tyrosyl-tRNA(Tyr) deacylase"/>
    <property type="match status" value="1"/>
</dbReference>
<comment type="catalytic activity">
    <reaction evidence="5">
        <text>a D-aminoacyl-tRNA + H2O = a tRNA + a D-alpha-amino acid + H(+)</text>
        <dbReference type="Rhea" id="RHEA:13953"/>
        <dbReference type="Rhea" id="RHEA-COMP:10123"/>
        <dbReference type="Rhea" id="RHEA-COMP:10124"/>
        <dbReference type="ChEBI" id="CHEBI:15377"/>
        <dbReference type="ChEBI" id="CHEBI:15378"/>
        <dbReference type="ChEBI" id="CHEBI:59871"/>
        <dbReference type="ChEBI" id="CHEBI:78442"/>
        <dbReference type="ChEBI" id="CHEBI:79333"/>
        <dbReference type="EC" id="3.1.1.96"/>
    </reaction>
</comment>
<comment type="catalytic activity">
    <reaction evidence="4">
        <text>glycyl-tRNA(Ala) + H2O = tRNA(Ala) + glycine + H(+)</text>
        <dbReference type="Rhea" id="RHEA:53744"/>
        <dbReference type="Rhea" id="RHEA-COMP:9657"/>
        <dbReference type="Rhea" id="RHEA-COMP:13640"/>
        <dbReference type="ChEBI" id="CHEBI:15377"/>
        <dbReference type="ChEBI" id="CHEBI:15378"/>
        <dbReference type="ChEBI" id="CHEBI:57305"/>
        <dbReference type="ChEBI" id="CHEBI:78442"/>
        <dbReference type="ChEBI" id="CHEBI:78522"/>
        <dbReference type="EC" id="3.1.1.96"/>
    </reaction>
</comment>
<dbReference type="FunFam" id="3.50.80.10:FF:000001">
    <property type="entry name" value="D-aminoacyl-tRNA deacylase"/>
    <property type="match status" value="1"/>
</dbReference>
<organism evidence="7 8">
    <name type="scientific">Powellomyces hirtus</name>
    <dbReference type="NCBI Taxonomy" id="109895"/>
    <lineage>
        <taxon>Eukaryota</taxon>
        <taxon>Fungi</taxon>
        <taxon>Fungi incertae sedis</taxon>
        <taxon>Chytridiomycota</taxon>
        <taxon>Chytridiomycota incertae sedis</taxon>
        <taxon>Chytridiomycetes</taxon>
        <taxon>Spizellomycetales</taxon>
        <taxon>Powellomycetaceae</taxon>
        <taxon>Powellomyces</taxon>
    </lineage>
</organism>
<evidence type="ECO:0000256" key="6">
    <source>
        <dbReference type="RuleBase" id="RU003470"/>
    </source>
</evidence>
<dbReference type="GO" id="GO:0051500">
    <property type="term" value="F:D-tyrosyl-tRNA(Tyr) deacylase activity"/>
    <property type="evidence" value="ECO:0007669"/>
    <property type="project" value="TreeGrafter"/>
</dbReference>
<keyword evidence="6" id="KW-0694">RNA-binding</keyword>
<dbReference type="SUPFAM" id="SSF69500">
    <property type="entry name" value="DTD-like"/>
    <property type="match status" value="1"/>
</dbReference>